<dbReference type="EMBL" id="KB822703">
    <property type="protein sequence ID" value="ETI25688.1"/>
    <property type="molecule type" value="Genomic_DNA"/>
</dbReference>
<dbReference type="GO" id="GO:0022857">
    <property type="term" value="F:transmembrane transporter activity"/>
    <property type="evidence" value="ECO:0007669"/>
    <property type="project" value="InterPro"/>
</dbReference>
<keyword evidence="3" id="KW-0472">Membrane</keyword>
<gene>
    <name evidence="5" type="ORF">G647_02462</name>
</gene>
<feature type="compositionally biased region" description="Polar residues" evidence="2">
    <location>
        <begin position="516"/>
        <end position="525"/>
    </location>
</feature>
<dbReference type="Proteomes" id="UP000030678">
    <property type="component" value="Unassembled WGS sequence"/>
</dbReference>
<feature type="compositionally biased region" description="Polar residues" evidence="2">
    <location>
        <begin position="1"/>
        <end position="11"/>
    </location>
</feature>
<dbReference type="PANTHER" id="PTHR42910:SF1">
    <property type="entry name" value="MAJOR FACILITATOR SUPERFAMILY (MFS) PROFILE DOMAIN-CONTAINING PROTEIN"/>
    <property type="match status" value="1"/>
</dbReference>
<name>V9DH82_9EURO</name>
<evidence type="ECO:0000313" key="6">
    <source>
        <dbReference type="Proteomes" id="UP000030678"/>
    </source>
</evidence>
<feature type="transmembrane region" description="Helical" evidence="3">
    <location>
        <begin position="399"/>
        <end position="419"/>
    </location>
</feature>
<keyword evidence="3" id="KW-1133">Transmembrane helix</keyword>
<feature type="compositionally biased region" description="Basic and acidic residues" evidence="2">
    <location>
        <begin position="526"/>
        <end position="537"/>
    </location>
</feature>
<accession>V9DH82</accession>
<dbReference type="Gene3D" id="1.20.1250.20">
    <property type="entry name" value="MFS general substrate transporter like domains"/>
    <property type="match status" value="1"/>
</dbReference>
<evidence type="ECO:0000313" key="5">
    <source>
        <dbReference type="EMBL" id="ETI25688.1"/>
    </source>
</evidence>
<feature type="transmembrane region" description="Helical" evidence="3">
    <location>
        <begin position="131"/>
        <end position="146"/>
    </location>
</feature>
<sequence>MSQPAHQQTPTKAAVGVEAPPESVAQDGTSKSQRTIIQTIYGCLAYVPPRCRYDPEKPFEFSMGLNLLFAFAGCFTVANLYYTHPILNLLADDFHVTDEQSSYIPTLAQAGYAGGLLFLCPLGDLLKRRPFVLWLVWFTATLWIGLCVTKSFAVFGVITFITSVTTVTPQLMLPLVGDMAPPHRRSTSLSIVVSGMLLGMLIARLLSGVVARFIGWRYIYWISFGLQYFILVLLYLFMPDYPATNPGEKIWRRYPTLLWDILKLVAKYPVLVQAMLIGLLTSTSFTSYWTTLTFLLAGPPYHYSSLVIGLFALIGIGSMTWGPVFARTVMEKHQPLLSVIIGELICLAGVIVGTYTGKHTVAGPVIEAVCIDIGIQTSQIANRTAIYAVAPKARNRVNTAYMVSVFCGQLMGTAVGNAIYADGGWIAAGSASVGFVSAALVICFLRGPHERGWIGWHGGYDMRKGVPEAPKDGQTDQEAIQVQEHPAPFRQENPVVPEGQAKQLEEKTPIEIDGIDQSSRSSQRTLGEEVSEHREKE</sequence>
<dbReference type="PANTHER" id="PTHR42910">
    <property type="entry name" value="TRANSPORTER SCO4007-RELATED"/>
    <property type="match status" value="1"/>
</dbReference>
<dbReference type="VEuPathDB" id="FungiDB:G647_02462"/>
<dbReference type="GeneID" id="19980955"/>
<feature type="transmembrane region" description="Helical" evidence="3">
    <location>
        <begin position="425"/>
        <end position="445"/>
    </location>
</feature>
<dbReference type="SUPFAM" id="SSF103473">
    <property type="entry name" value="MFS general substrate transporter"/>
    <property type="match status" value="1"/>
</dbReference>
<dbReference type="CDD" id="cd17324">
    <property type="entry name" value="MFS_NepI_like"/>
    <property type="match status" value="1"/>
</dbReference>
<dbReference type="GO" id="GO:0016020">
    <property type="term" value="C:membrane"/>
    <property type="evidence" value="ECO:0007669"/>
    <property type="project" value="UniProtKB-SubCell"/>
</dbReference>
<feature type="region of interest" description="Disordered" evidence="2">
    <location>
        <begin position="1"/>
        <end position="31"/>
    </location>
</feature>
<dbReference type="InterPro" id="IPR011701">
    <property type="entry name" value="MFS"/>
</dbReference>
<dbReference type="InterPro" id="IPR020846">
    <property type="entry name" value="MFS_dom"/>
</dbReference>
<feature type="region of interest" description="Disordered" evidence="2">
    <location>
        <begin position="465"/>
        <end position="537"/>
    </location>
</feature>
<proteinExistence type="predicted"/>
<comment type="subcellular location">
    <subcellularLocation>
        <location evidence="1">Membrane</location>
        <topology evidence="1">Multi-pass membrane protein</topology>
    </subcellularLocation>
</comment>
<feature type="transmembrane region" description="Helical" evidence="3">
    <location>
        <begin position="188"/>
        <end position="206"/>
    </location>
</feature>
<dbReference type="InterPro" id="IPR036259">
    <property type="entry name" value="MFS_trans_sf"/>
</dbReference>
<organism evidence="5 6">
    <name type="scientific">Cladophialophora carrionii CBS 160.54</name>
    <dbReference type="NCBI Taxonomy" id="1279043"/>
    <lineage>
        <taxon>Eukaryota</taxon>
        <taxon>Fungi</taxon>
        <taxon>Dikarya</taxon>
        <taxon>Ascomycota</taxon>
        <taxon>Pezizomycotina</taxon>
        <taxon>Eurotiomycetes</taxon>
        <taxon>Chaetothyriomycetidae</taxon>
        <taxon>Chaetothyriales</taxon>
        <taxon>Herpotrichiellaceae</taxon>
        <taxon>Cladophialophora</taxon>
    </lineage>
</organism>
<feature type="transmembrane region" description="Helical" evidence="3">
    <location>
        <begin position="63"/>
        <end position="82"/>
    </location>
</feature>
<protein>
    <recommendedName>
        <fullName evidence="4">Major facilitator superfamily (MFS) profile domain-containing protein</fullName>
    </recommendedName>
</protein>
<dbReference type="PROSITE" id="PS50850">
    <property type="entry name" value="MFS"/>
    <property type="match status" value="1"/>
</dbReference>
<dbReference type="RefSeq" id="XP_008725033.1">
    <property type="nucleotide sequence ID" value="XM_008726811.1"/>
</dbReference>
<feature type="compositionally biased region" description="Basic and acidic residues" evidence="2">
    <location>
        <begin position="465"/>
        <end position="474"/>
    </location>
</feature>
<dbReference type="OrthoDB" id="2105912at2759"/>
<reference evidence="5 6" key="1">
    <citation type="submission" date="2013-03" db="EMBL/GenBank/DDBJ databases">
        <title>The Genome Sequence of Cladophialophora carrionii CBS 160.54.</title>
        <authorList>
            <consortium name="The Broad Institute Genomics Platform"/>
            <person name="Cuomo C."/>
            <person name="de Hoog S."/>
            <person name="Gorbushina A."/>
            <person name="Walker B."/>
            <person name="Young S.K."/>
            <person name="Zeng Q."/>
            <person name="Gargeya S."/>
            <person name="Fitzgerald M."/>
            <person name="Haas B."/>
            <person name="Abouelleil A."/>
            <person name="Allen A.W."/>
            <person name="Alvarado L."/>
            <person name="Arachchi H.M."/>
            <person name="Berlin A.M."/>
            <person name="Chapman S.B."/>
            <person name="Gainer-Dewar J."/>
            <person name="Goldberg J."/>
            <person name="Griggs A."/>
            <person name="Gujja S."/>
            <person name="Hansen M."/>
            <person name="Howarth C."/>
            <person name="Imamovic A."/>
            <person name="Ireland A."/>
            <person name="Larimer J."/>
            <person name="McCowan C."/>
            <person name="Murphy C."/>
            <person name="Pearson M."/>
            <person name="Poon T.W."/>
            <person name="Priest M."/>
            <person name="Roberts A."/>
            <person name="Saif S."/>
            <person name="Shea T."/>
            <person name="Sisk P."/>
            <person name="Sykes S."/>
            <person name="Wortman J."/>
            <person name="Nusbaum C."/>
            <person name="Birren B."/>
        </authorList>
    </citation>
    <scope>NUCLEOTIDE SEQUENCE [LARGE SCALE GENOMIC DNA]</scope>
    <source>
        <strain evidence="5 6">CBS 160.54</strain>
    </source>
</reference>
<feature type="transmembrane region" description="Helical" evidence="3">
    <location>
        <begin position="336"/>
        <end position="355"/>
    </location>
</feature>
<dbReference type="Pfam" id="PF07690">
    <property type="entry name" value="MFS_1"/>
    <property type="match status" value="1"/>
</dbReference>
<evidence type="ECO:0000259" key="4">
    <source>
        <dbReference type="PROSITE" id="PS50850"/>
    </source>
</evidence>
<dbReference type="AlphaFoldDB" id="V9DH82"/>
<dbReference type="HOGENOM" id="CLU_001265_23_3_1"/>
<evidence type="ECO:0000256" key="2">
    <source>
        <dbReference type="SAM" id="MobiDB-lite"/>
    </source>
</evidence>
<evidence type="ECO:0000256" key="3">
    <source>
        <dbReference type="SAM" id="Phobius"/>
    </source>
</evidence>
<keyword evidence="3" id="KW-0812">Transmembrane</keyword>
<evidence type="ECO:0000256" key="1">
    <source>
        <dbReference type="ARBA" id="ARBA00004141"/>
    </source>
</evidence>
<feature type="transmembrane region" description="Helical" evidence="3">
    <location>
        <begin position="301"/>
        <end position="324"/>
    </location>
</feature>
<feature type="domain" description="Major facilitator superfamily (MFS) profile" evidence="4">
    <location>
        <begin position="65"/>
        <end position="451"/>
    </location>
</feature>
<feature type="transmembrane region" description="Helical" evidence="3">
    <location>
        <begin position="218"/>
        <end position="237"/>
    </location>
</feature>
<feature type="transmembrane region" description="Helical" evidence="3">
    <location>
        <begin position="152"/>
        <end position="176"/>
    </location>
</feature>